<evidence type="ECO:0000313" key="2">
    <source>
        <dbReference type="Proteomes" id="UP000822688"/>
    </source>
</evidence>
<name>A0A8T0H7N1_CERPU</name>
<reference evidence="1" key="1">
    <citation type="submission" date="2020-06" db="EMBL/GenBank/DDBJ databases">
        <title>WGS assembly of Ceratodon purpureus strain R40.</title>
        <authorList>
            <person name="Carey S.B."/>
            <person name="Jenkins J."/>
            <person name="Shu S."/>
            <person name="Lovell J.T."/>
            <person name="Sreedasyam A."/>
            <person name="Maumus F."/>
            <person name="Tiley G.P."/>
            <person name="Fernandez-Pozo N."/>
            <person name="Barry K."/>
            <person name="Chen C."/>
            <person name="Wang M."/>
            <person name="Lipzen A."/>
            <person name="Daum C."/>
            <person name="Saski C.A."/>
            <person name="Payton A.C."/>
            <person name="Mcbreen J.C."/>
            <person name="Conrad R.E."/>
            <person name="Kollar L.M."/>
            <person name="Olsson S."/>
            <person name="Huttunen S."/>
            <person name="Landis J.B."/>
            <person name="Wickett N.J."/>
            <person name="Johnson M.G."/>
            <person name="Rensing S.A."/>
            <person name="Grimwood J."/>
            <person name="Schmutz J."/>
            <person name="Mcdaniel S.F."/>
        </authorList>
    </citation>
    <scope>NUCLEOTIDE SEQUENCE</scope>
    <source>
        <strain evidence="1">R40</strain>
    </source>
</reference>
<protein>
    <submittedName>
        <fullName evidence="1">Uncharacterized protein</fullName>
    </submittedName>
</protein>
<keyword evidence="2" id="KW-1185">Reference proteome</keyword>
<accession>A0A8T0H7N1</accession>
<dbReference type="AlphaFoldDB" id="A0A8T0H7N1"/>
<dbReference type="EMBL" id="CM026428">
    <property type="protein sequence ID" value="KAG0566374.1"/>
    <property type="molecule type" value="Genomic_DNA"/>
</dbReference>
<comment type="caution">
    <text evidence="1">The sequence shown here is derived from an EMBL/GenBank/DDBJ whole genome shotgun (WGS) entry which is preliminary data.</text>
</comment>
<organism evidence="1 2">
    <name type="scientific">Ceratodon purpureus</name>
    <name type="common">Fire moss</name>
    <name type="synonym">Dicranum purpureum</name>
    <dbReference type="NCBI Taxonomy" id="3225"/>
    <lineage>
        <taxon>Eukaryota</taxon>
        <taxon>Viridiplantae</taxon>
        <taxon>Streptophyta</taxon>
        <taxon>Embryophyta</taxon>
        <taxon>Bryophyta</taxon>
        <taxon>Bryophytina</taxon>
        <taxon>Bryopsida</taxon>
        <taxon>Dicranidae</taxon>
        <taxon>Pseudoditrichales</taxon>
        <taxon>Ditrichaceae</taxon>
        <taxon>Ceratodon</taxon>
    </lineage>
</organism>
<sequence>MPSSGYMPNTWFWKCFLVFSRRFEELKGLDEYNFNGEKTVNRSDMSLPLEGIPKLRQHMGG</sequence>
<evidence type="ECO:0000313" key="1">
    <source>
        <dbReference type="EMBL" id="KAG0566374.1"/>
    </source>
</evidence>
<dbReference type="Proteomes" id="UP000822688">
    <property type="component" value="Chromosome 7"/>
</dbReference>
<gene>
    <name evidence="1" type="ORF">KC19_7G059100</name>
</gene>
<proteinExistence type="predicted"/>